<proteinExistence type="predicted"/>
<organism evidence="1 2">
    <name type="scientific">Mesorhizobium alhagi CCNWXJ12-2</name>
    <dbReference type="NCBI Taxonomy" id="1107882"/>
    <lineage>
        <taxon>Bacteria</taxon>
        <taxon>Pseudomonadati</taxon>
        <taxon>Pseudomonadota</taxon>
        <taxon>Alphaproteobacteria</taxon>
        <taxon>Hyphomicrobiales</taxon>
        <taxon>Phyllobacteriaceae</taxon>
        <taxon>Allomesorhizobium</taxon>
    </lineage>
</organism>
<sequence length="37" mass="4158">MPLSADVHTEVFFEVGKGINSSITTLKLTWLLRQPVE</sequence>
<dbReference type="Proteomes" id="UP000003250">
    <property type="component" value="Unassembled WGS sequence"/>
</dbReference>
<accession>H0I261</accession>
<dbReference type="PATRIC" id="fig|1107882.3.peg.6336"/>
<gene>
    <name evidence="1" type="ORF">MAXJ12_32794</name>
</gene>
<keyword evidence="2" id="KW-1185">Reference proteome</keyword>
<dbReference type="EMBL" id="AHAM01000297">
    <property type="protein sequence ID" value="EHK52947.1"/>
    <property type="molecule type" value="Genomic_DNA"/>
</dbReference>
<protein>
    <submittedName>
        <fullName evidence="1">Uncharacterized protein</fullName>
    </submittedName>
</protein>
<name>H0I261_9HYPH</name>
<evidence type="ECO:0000313" key="1">
    <source>
        <dbReference type="EMBL" id="EHK52947.1"/>
    </source>
</evidence>
<reference evidence="1 2" key="1">
    <citation type="journal article" date="2012" name="J. Bacteriol.">
        <title>Draft Genome Sequence of Mesorhizobium alhagi CCNWXJ12-2T, a Novel Salt-Resistant Species Isolated from the Desert of Northwestern China.</title>
        <authorList>
            <person name="Zhou M."/>
            <person name="Chen W."/>
            <person name="Chen H."/>
            <person name="Wei G."/>
        </authorList>
    </citation>
    <scope>NUCLEOTIDE SEQUENCE [LARGE SCALE GENOMIC DNA]</scope>
    <source>
        <strain evidence="1 2">CCNWXJ12-2</strain>
    </source>
</reference>
<dbReference type="AlphaFoldDB" id="H0I261"/>
<evidence type="ECO:0000313" key="2">
    <source>
        <dbReference type="Proteomes" id="UP000003250"/>
    </source>
</evidence>